<dbReference type="AlphaFoldDB" id="A0A1I8FJC1"/>
<dbReference type="GO" id="GO:0004731">
    <property type="term" value="F:purine-nucleoside phosphorylase activity"/>
    <property type="evidence" value="ECO:0007669"/>
    <property type="project" value="UniProtKB-EC"/>
</dbReference>
<name>A0A1I8FJC1_9PLAT</name>
<keyword evidence="13" id="KW-1185">Reference proteome</keyword>
<dbReference type="EC" id="2.4.2.1" evidence="3"/>
<evidence type="ECO:0000256" key="11">
    <source>
        <dbReference type="SAM" id="MobiDB-lite"/>
    </source>
</evidence>
<dbReference type="Gene3D" id="3.40.50.1580">
    <property type="entry name" value="Nucleoside phosphorylase domain"/>
    <property type="match status" value="2"/>
</dbReference>
<dbReference type="SUPFAM" id="SSF53167">
    <property type="entry name" value="Purine and uridine phosphorylases"/>
    <property type="match status" value="1"/>
</dbReference>
<evidence type="ECO:0000256" key="5">
    <source>
        <dbReference type="ARBA" id="ARBA00022679"/>
    </source>
</evidence>
<evidence type="ECO:0000256" key="2">
    <source>
        <dbReference type="ARBA" id="ARBA00006751"/>
    </source>
</evidence>
<dbReference type="InterPro" id="IPR011268">
    <property type="entry name" value="Purine_phosphorylase"/>
</dbReference>
<keyword evidence="4" id="KW-0328">Glycosyltransferase</keyword>
<organism evidence="13 14">
    <name type="scientific">Macrostomum lignano</name>
    <dbReference type="NCBI Taxonomy" id="282301"/>
    <lineage>
        <taxon>Eukaryota</taxon>
        <taxon>Metazoa</taxon>
        <taxon>Spiralia</taxon>
        <taxon>Lophotrochozoa</taxon>
        <taxon>Platyhelminthes</taxon>
        <taxon>Rhabditophora</taxon>
        <taxon>Macrostomorpha</taxon>
        <taxon>Macrostomida</taxon>
        <taxon>Macrostomidae</taxon>
        <taxon>Macrostomum</taxon>
    </lineage>
</organism>
<comment type="pathway">
    <text evidence="1">Purine metabolism; purine nucleoside salvage.</text>
</comment>
<protein>
    <recommendedName>
        <fullName evidence="3">purine-nucleoside phosphorylase</fullName>
        <ecNumber evidence="3">2.4.2.1</ecNumber>
    </recommendedName>
    <alternativeName>
        <fullName evidence="10">Inosine-guanosine phosphorylase</fullName>
    </alternativeName>
</protein>
<feature type="region of interest" description="Disordered" evidence="11">
    <location>
        <begin position="216"/>
        <end position="246"/>
    </location>
</feature>
<evidence type="ECO:0000256" key="3">
    <source>
        <dbReference type="ARBA" id="ARBA00011886"/>
    </source>
</evidence>
<feature type="compositionally biased region" description="Low complexity" evidence="11">
    <location>
        <begin position="231"/>
        <end position="240"/>
    </location>
</feature>
<evidence type="ECO:0000256" key="10">
    <source>
        <dbReference type="ARBA" id="ARBA00031036"/>
    </source>
</evidence>
<dbReference type="GO" id="GO:0005737">
    <property type="term" value="C:cytoplasm"/>
    <property type="evidence" value="ECO:0007669"/>
    <property type="project" value="TreeGrafter"/>
</dbReference>
<dbReference type="UniPathway" id="UPA00606"/>
<comment type="similarity">
    <text evidence="2">Belongs to the PNP/MTAP phosphorylase family.</text>
</comment>
<accession>A0A1I8FJC1</accession>
<dbReference type="InterPro" id="IPR000845">
    <property type="entry name" value="Nucleoside_phosphorylase_d"/>
</dbReference>
<dbReference type="WBParaSite" id="maker-unitig_36861-snap-gene-0.3-mRNA-1">
    <property type="protein sequence ID" value="maker-unitig_36861-snap-gene-0.3-mRNA-1"/>
    <property type="gene ID" value="maker-unitig_36861-snap-gene-0.3"/>
</dbReference>
<dbReference type="InterPro" id="IPR035994">
    <property type="entry name" value="Nucleoside_phosphorylase_sf"/>
</dbReference>
<keyword evidence="5" id="KW-0808">Transferase</keyword>
<reference evidence="14" key="1">
    <citation type="submission" date="2016-11" db="UniProtKB">
        <authorList>
            <consortium name="WormBaseParasite"/>
        </authorList>
    </citation>
    <scope>IDENTIFICATION</scope>
</reference>
<feature type="domain" description="Nucleoside phosphorylase" evidence="12">
    <location>
        <begin position="173"/>
        <end position="214"/>
    </location>
</feature>
<sequence length="281" mass="30508">MAAPCTVTMEMITEATDFVRARYSEQPEIGICRGAGCAHNRYGDIPHFAQSTVHGHSGVLVLGRVLGWPEAGLRHCRAGFIPTRASPTCSAPSRCGVMAKLGVRRWSSDPRGRPLTAGLTRCRAFSPEVFGDRFVPMNNAYDKKLRDKRSVAPHRRLRYAGRAALRDSGRVPNAAQSGADVVGMSTVHETIVARQCKVRVIGFSIITNVVVVTDSDSELDQDRRAPGGAQGQQAGRQSAASIHHRPHHRPVVANAVQSPYCGSNKLRMPVTPLHELLNPLP</sequence>
<evidence type="ECO:0000313" key="14">
    <source>
        <dbReference type="WBParaSite" id="maker-unitig_36861-snap-gene-0.3-mRNA-1"/>
    </source>
</evidence>
<evidence type="ECO:0000313" key="13">
    <source>
        <dbReference type="Proteomes" id="UP000095280"/>
    </source>
</evidence>
<evidence type="ECO:0000256" key="7">
    <source>
        <dbReference type="ARBA" id="ARBA00023929"/>
    </source>
</evidence>
<comment type="catalytic activity">
    <reaction evidence="9">
        <text>guanosine + phosphate = alpha-D-ribose 1-phosphate + guanine</text>
        <dbReference type="Rhea" id="RHEA:13233"/>
        <dbReference type="ChEBI" id="CHEBI:16235"/>
        <dbReference type="ChEBI" id="CHEBI:16750"/>
        <dbReference type="ChEBI" id="CHEBI:43474"/>
        <dbReference type="ChEBI" id="CHEBI:57720"/>
        <dbReference type="EC" id="2.4.2.1"/>
    </reaction>
</comment>
<dbReference type="Proteomes" id="UP000095280">
    <property type="component" value="Unplaced"/>
</dbReference>
<dbReference type="PANTHER" id="PTHR11904">
    <property type="entry name" value="METHYLTHIOADENOSINE/PURINE NUCLEOSIDE PHOSPHORYLASE"/>
    <property type="match status" value="1"/>
</dbReference>
<evidence type="ECO:0000256" key="9">
    <source>
        <dbReference type="ARBA" id="ARBA00023970"/>
    </source>
</evidence>
<evidence type="ECO:0000256" key="6">
    <source>
        <dbReference type="ARBA" id="ARBA00023918"/>
    </source>
</evidence>
<comment type="catalytic activity">
    <reaction evidence="7">
        <text>2'-deoxyguanosine + phosphate = 2-deoxy-alpha-D-ribose 1-phosphate + guanine</text>
        <dbReference type="Rhea" id="RHEA:27738"/>
        <dbReference type="ChEBI" id="CHEBI:16235"/>
        <dbReference type="ChEBI" id="CHEBI:17172"/>
        <dbReference type="ChEBI" id="CHEBI:43474"/>
        <dbReference type="ChEBI" id="CHEBI:57259"/>
        <dbReference type="EC" id="2.4.2.1"/>
    </reaction>
</comment>
<evidence type="ECO:0000256" key="4">
    <source>
        <dbReference type="ARBA" id="ARBA00022676"/>
    </source>
</evidence>
<dbReference type="GO" id="GO:0009116">
    <property type="term" value="P:nucleoside metabolic process"/>
    <property type="evidence" value="ECO:0007669"/>
    <property type="project" value="InterPro"/>
</dbReference>
<dbReference type="PANTHER" id="PTHR11904:SF9">
    <property type="entry name" value="PURINE NUCLEOSIDE PHOSPHORYLASE-RELATED"/>
    <property type="match status" value="1"/>
</dbReference>
<evidence type="ECO:0000259" key="12">
    <source>
        <dbReference type="Pfam" id="PF01048"/>
    </source>
</evidence>
<proteinExistence type="inferred from homology"/>
<evidence type="ECO:0000256" key="1">
    <source>
        <dbReference type="ARBA" id="ARBA00005058"/>
    </source>
</evidence>
<comment type="catalytic activity">
    <reaction evidence="6">
        <text>inosine + phosphate = alpha-D-ribose 1-phosphate + hypoxanthine</text>
        <dbReference type="Rhea" id="RHEA:27646"/>
        <dbReference type="ChEBI" id="CHEBI:17368"/>
        <dbReference type="ChEBI" id="CHEBI:17596"/>
        <dbReference type="ChEBI" id="CHEBI:43474"/>
        <dbReference type="ChEBI" id="CHEBI:57720"/>
        <dbReference type="EC" id="2.4.2.1"/>
    </reaction>
</comment>
<comment type="catalytic activity">
    <reaction evidence="8">
        <text>2'-deoxyinosine + phosphate = 2-deoxy-alpha-D-ribose 1-phosphate + hypoxanthine</text>
        <dbReference type="Rhea" id="RHEA:27750"/>
        <dbReference type="ChEBI" id="CHEBI:17368"/>
        <dbReference type="ChEBI" id="CHEBI:28997"/>
        <dbReference type="ChEBI" id="CHEBI:43474"/>
        <dbReference type="ChEBI" id="CHEBI:57259"/>
        <dbReference type="EC" id="2.4.2.1"/>
    </reaction>
</comment>
<dbReference type="Pfam" id="PF01048">
    <property type="entry name" value="PNP_UDP_1"/>
    <property type="match status" value="1"/>
</dbReference>
<evidence type="ECO:0000256" key="8">
    <source>
        <dbReference type="ARBA" id="ARBA00023950"/>
    </source>
</evidence>